<reference evidence="1 2" key="1">
    <citation type="submission" date="2009-04" db="EMBL/GenBank/DDBJ databases">
        <authorList>
            <person name="Sebastian Y."/>
            <person name="Madupu R."/>
            <person name="Durkin A.S."/>
            <person name="Torralba M."/>
            <person name="Methe B."/>
            <person name="Sutton G.G."/>
            <person name="Strausberg R.L."/>
            <person name="Nelson K.E."/>
        </authorList>
    </citation>
    <scope>NUCLEOTIDE SEQUENCE [LARGE SCALE GENOMIC DNA]</scope>
    <source>
        <strain evidence="2">ATCC 35406 / BCRC 14492 / JCM 8526 / NCTC 13058 / HG 370</strain>
    </source>
</reference>
<keyword evidence="2" id="KW-1185">Reference proteome</keyword>
<evidence type="ECO:0000313" key="2">
    <source>
        <dbReference type="Proteomes" id="UP000004295"/>
    </source>
</evidence>
<proteinExistence type="predicted"/>
<accession>C3J8C3</accession>
<comment type="caution">
    <text evidence="1">The sequence shown here is derived from an EMBL/GenBank/DDBJ whole genome shotgun (WGS) entry which is preliminary data.</text>
</comment>
<dbReference type="GeneID" id="93365668"/>
<sequence length="196" mass="22347">MTSYSSLALPAKSLWRKCFSHGGHGVHSPFAFELLTRVVEEKSPYSAFASIREVVHRHGRSKHDLRLAFLFYRISAHYPIKRIQVLGAYCSYMQELLPLLQRATCPSPLGHPYGPYPRGDLFSLFFITEEVALSQVIEEPTPAILLVATWQNPSLKRRTIQYFKEGRLSGIRIDLPSAQLVISSPRFHSQQYKSTL</sequence>
<dbReference type="EMBL" id="ACNN01000005">
    <property type="protein sequence ID" value="EEN83531.1"/>
    <property type="molecule type" value="Genomic_DNA"/>
</dbReference>
<evidence type="ECO:0000313" key="1">
    <source>
        <dbReference type="EMBL" id="EEN83531.1"/>
    </source>
</evidence>
<dbReference type="Proteomes" id="UP000004295">
    <property type="component" value="Unassembled WGS sequence"/>
</dbReference>
<name>C3J8C3_POREA</name>
<dbReference type="RefSeq" id="WP_004331998.1">
    <property type="nucleotide sequence ID" value="NZ_ACNN01000005.1"/>
</dbReference>
<dbReference type="STRING" id="553175.POREN0001_1368"/>
<gene>
    <name evidence="1" type="ORF">POREN0001_1368</name>
</gene>
<protein>
    <submittedName>
        <fullName evidence="1">Uncharacterized protein</fullName>
    </submittedName>
</protein>
<dbReference type="AlphaFoldDB" id="C3J8C3"/>
<organism evidence="1 2">
    <name type="scientific">Porphyromonas endodontalis (strain ATCC 35406 / DSM 24491 / JCM 8526 / CCUG 16442 / BCRC 14492 / NCTC 13058 / HG 370)</name>
    <name type="common">Bacteroides endodontalis</name>
    <dbReference type="NCBI Taxonomy" id="553175"/>
    <lineage>
        <taxon>Bacteria</taxon>
        <taxon>Pseudomonadati</taxon>
        <taxon>Bacteroidota</taxon>
        <taxon>Bacteroidia</taxon>
        <taxon>Bacteroidales</taxon>
        <taxon>Porphyromonadaceae</taxon>
        <taxon>Porphyromonas</taxon>
    </lineage>
</organism>